<dbReference type="SMART" id="SM00354">
    <property type="entry name" value="HTH_LACI"/>
    <property type="match status" value="1"/>
</dbReference>
<dbReference type="InterPro" id="IPR010982">
    <property type="entry name" value="Lambda_DNA-bd_dom_sf"/>
</dbReference>
<dbReference type="InterPro" id="IPR001387">
    <property type="entry name" value="Cro/C1-type_HTH"/>
</dbReference>
<dbReference type="PROSITE" id="PS00356">
    <property type="entry name" value="HTH_LACI_1"/>
    <property type="match status" value="1"/>
</dbReference>
<dbReference type="AlphaFoldDB" id="A0A926RX41"/>
<dbReference type="PANTHER" id="PTHR30146">
    <property type="entry name" value="LACI-RELATED TRANSCRIPTIONAL REPRESSOR"/>
    <property type="match status" value="1"/>
</dbReference>
<comment type="caution">
    <text evidence="7">The sequence shown here is derived from an EMBL/GenBank/DDBJ whole genome shotgun (WGS) entry which is preliminary data.</text>
</comment>
<evidence type="ECO:0000259" key="5">
    <source>
        <dbReference type="PROSITE" id="PS50932"/>
    </source>
</evidence>
<keyword evidence="8" id="KW-1185">Reference proteome</keyword>
<gene>
    <name evidence="7" type="ORF">IC621_14535</name>
</gene>
<dbReference type="SUPFAM" id="SSF47413">
    <property type="entry name" value="lambda repressor-like DNA-binding domains"/>
    <property type="match status" value="1"/>
</dbReference>
<dbReference type="PROSITE" id="PS50943">
    <property type="entry name" value="HTH_CROC1"/>
    <property type="match status" value="1"/>
</dbReference>
<accession>A0A926RX41</accession>
<name>A0A926RX41_9BACI</name>
<reference evidence="7" key="1">
    <citation type="submission" date="2020-09" db="EMBL/GenBank/DDBJ databases">
        <title>A novel bacterium of genus Bacillus, isolated from South China Sea.</title>
        <authorList>
            <person name="Huang H."/>
            <person name="Mo K."/>
            <person name="Hu Y."/>
        </authorList>
    </citation>
    <scope>NUCLEOTIDE SEQUENCE</scope>
    <source>
        <strain evidence="7">IB182487</strain>
    </source>
</reference>
<evidence type="ECO:0000256" key="1">
    <source>
        <dbReference type="ARBA" id="ARBA00019435"/>
    </source>
</evidence>
<dbReference type="SUPFAM" id="SSF53822">
    <property type="entry name" value="Periplasmic binding protein-like I"/>
    <property type="match status" value="1"/>
</dbReference>
<dbReference type="PROSITE" id="PS50932">
    <property type="entry name" value="HTH_LACI_2"/>
    <property type="match status" value="1"/>
</dbReference>
<feature type="domain" description="HTH cro/C1-type" evidence="6">
    <location>
        <begin position="3"/>
        <end position="47"/>
    </location>
</feature>
<dbReference type="InterPro" id="IPR001761">
    <property type="entry name" value="Peripla_BP/Lac1_sug-bd_dom"/>
</dbReference>
<evidence type="ECO:0000256" key="3">
    <source>
        <dbReference type="ARBA" id="ARBA00023125"/>
    </source>
</evidence>
<evidence type="ECO:0000256" key="2">
    <source>
        <dbReference type="ARBA" id="ARBA00023015"/>
    </source>
</evidence>
<dbReference type="EMBL" id="JACXAI010000018">
    <property type="protein sequence ID" value="MBD1381453.1"/>
    <property type="molecule type" value="Genomic_DNA"/>
</dbReference>
<dbReference type="CDD" id="cd01392">
    <property type="entry name" value="HTH_LacI"/>
    <property type="match status" value="1"/>
</dbReference>
<feature type="domain" description="HTH lacI-type" evidence="5">
    <location>
        <begin position="3"/>
        <end position="57"/>
    </location>
</feature>
<dbReference type="PANTHER" id="PTHR30146:SF149">
    <property type="entry name" value="HTH-TYPE TRANSCRIPTIONAL REGULATOR EBGR"/>
    <property type="match status" value="1"/>
</dbReference>
<evidence type="ECO:0000313" key="7">
    <source>
        <dbReference type="EMBL" id="MBD1381453.1"/>
    </source>
</evidence>
<keyword evidence="4" id="KW-0804">Transcription</keyword>
<dbReference type="InterPro" id="IPR028082">
    <property type="entry name" value="Peripla_BP_I"/>
</dbReference>
<dbReference type="FunFam" id="1.10.260.40:FF:000002">
    <property type="entry name" value="HTH-type transcriptional repressor PurR"/>
    <property type="match status" value="1"/>
</dbReference>
<dbReference type="Proteomes" id="UP000626844">
    <property type="component" value="Unassembled WGS sequence"/>
</dbReference>
<dbReference type="PRINTS" id="PR00036">
    <property type="entry name" value="HTHLACI"/>
</dbReference>
<dbReference type="Gene3D" id="1.10.260.40">
    <property type="entry name" value="lambda repressor-like DNA-binding domains"/>
    <property type="match status" value="1"/>
</dbReference>
<dbReference type="InterPro" id="IPR000843">
    <property type="entry name" value="HTH_LacI"/>
</dbReference>
<dbReference type="CDD" id="cd19975">
    <property type="entry name" value="PBP1_CcpA-like"/>
    <property type="match status" value="1"/>
</dbReference>
<evidence type="ECO:0000256" key="4">
    <source>
        <dbReference type="ARBA" id="ARBA00023163"/>
    </source>
</evidence>
<evidence type="ECO:0000313" key="8">
    <source>
        <dbReference type="Proteomes" id="UP000626844"/>
    </source>
</evidence>
<dbReference type="Pfam" id="PF00532">
    <property type="entry name" value="Peripla_BP_1"/>
    <property type="match status" value="1"/>
</dbReference>
<dbReference type="Pfam" id="PF00356">
    <property type="entry name" value="LacI"/>
    <property type="match status" value="1"/>
</dbReference>
<dbReference type="GO" id="GO:0000976">
    <property type="term" value="F:transcription cis-regulatory region binding"/>
    <property type="evidence" value="ECO:0007669"/>
    <property type="project" value="TreeGrafter"/>
</dbReference>
<keyword evidence="3 7" id="KW-0238">DNA-binding</keyword>
<dbReference type="GO" id="GO:0003700">
    <property type="term" value="F:DNA-binding transcription factor activity"/>
    <property type="evidence" value="ECO:0007669"/>
    <property type="project" value="TreeGrafter"/>
</dbReference>
<organism evidence="7 8">
    <name type="scientific">Metabacillus arenae</name>
    <dbReference type="NCBI Taxonomy" id="2771434"/>
    <lineage>
        <taxon>Bacteria</taxon>
        <taxon>Bacillati</taxon>
        <taxon>Bacillota</taxon>
        <taxon>Bacilli</taxon>
        <taxon>Bacillales</taxon>
        <taxon>Bacillaceae</taxon>
        <taxon>Metabacillus</taxon>
    </lineage>
</organism>
<proteinExistence type="predicted"/>
<sequence>MTYTIKDVAKKANVSIATVSRIVNNQTGYSEKTKKKVLQAIEELGYHPNAIARGLINKRTHTIGVLFPELSSMLVTDILNGVENAAHEAGSSVIVCHTKSKTMNYLRLLNEKRIDGIIFTSEILTNEYYEYIKKMNVPLVLLATESYAHPVPYVKVSDTHAAYSATQYLIKHGHNQIGMISGNKNDKVAGYLRITGFKNALNDYNIPFTEDQIAYCKGFRYQDGIDGLEMLIKKSPNLTAVFAASDEMAIGAIFKAYKLGIKVPEELSIIGYDNLKMAAMSIPPLTSVAQPLYEMGEMAVKMIFNMLENNQAVESRIMPHQIVDRESVIKRETN</sequence>
<protein>
    <recommendedName>
        <fullName evidence="1">Catabolite control protein A</fullName>
    </recommendedName>
</protein>
<evidence type="ECO:0000259" key="6">
    <source>
        <dbReference type="PROSITE" id="PS50943"/>
    </source>
</evidence>
<keyword evidence="2" id="KW-0805">Transcription regulation</keyword>
<dbReference type="Gene3D" id="3.40.50.2300">
    <property type="match status" value="2"/>
</dbReference>